<dbReference type="OrthoDB" id="9769559at2"/>
<keyword evidence="6" id="KW-1185">Reference proteome</keyword>
<reference evidence="6" key="1">
    <citation type="submission" date="2016-10" db="EMBL/GenBank/DDBJ databases">
        <authorList>
            <person name="Varghese N."/>
            <person name="Submissions S."/>
        </authorList>
    </citation>
    <scope>NUCLEOTIDE SEQUENCE [LARGE SCALE GENOMIC DNA]</scope>
    <source>
        <strain evidence="6">DSM 16522</strain>
    </source>
</reference>
<dbReference type="RefSeq" id="WP_092517320.1">
    <property type="nucleotide sequence ID" value="NZ_CAWRAH010000048.1"/>
</dbReference>
<dbReference type="PANTHER" id="PTHR47916:SF4">
    <property type="entry name" value="FRUCTOSE-BISPHOSPHATE ALDOLASE CLASS 1"/>
    <property type="match status" value="1"/>
</dbReference>
<dbReference type="STRING" id="53341.SAMN05421579_10315"/>
<evidence type="ECO:0000313" key="5">
    <source>
        <dbReference type="EMBL" id="SFN41033.1"/>
    </source>
</evidence>
<dbReference type="InterPro" id="IPR041720">
    <property type="entry name" value="FbaB-like"/>
</dbReference>
<accession>A0A1I4YTD2</accession>
<organism evidence="5 6">
    <name type="scientific">Xenorhabdus japonica</name>
    <dbReference type="NCBI Taxonomy" id="53341"/>
    <lineage>
        <taxon>Bacteria</taxon>
        <taxon>Pseudomonadati</taxon>
        <taxon>Pseudomonadota</taxon>
        <taxon>Gammaproteobacteria</taxon>
        <taxon>Enterobacterales</taxon>
        <taxon>Morganellaceae</taxon>
        <taxon>Xenorhabdus</taxon>
    </lineage>
</organism>
<protein>
    <recommendedName>
        <fullName evidence="1">fructose-bisphosphate aldolase</fullName>
        <ecNumber evidence="1">4.1.2.13</ecNumber>
    </recommendedName>
</protein>
<comment type="similarity">
    <text evidence="4">Belongs to the DeoC/FbaB aldolase family. FbaB subfamily.</text>
</comment>
<evidence type="ECO:0000256" key="3">
    <source>
        <dbReference type="ARBA" id="ARBA00023270"/>
    </source>
</evidence>
<dbReference type="PANTHER" id="PTHR47916">
    <property type="entry name" value="FRUCTOSE-BISPHOSPHATE ALDOLASE CLASS 1"/>
    <property type="match status" value="1"/>
</dbReference>
<evidence type="ECO:0000256" key="2">
    <source>
        <dbReference type="ARBA" id="ARBA00023239"/>
    </source>
</evidence>
<dbReference type="Pfam" id="PF01791">
    <property type="entry name" value="DeoC"/>
    <property type="match status" value="1"/>
</dbReference>
<dbReference type="EC" id="4.1.2.13" evidence="1"/>
<proteinExistence type="inferred from homology"/>
<dbReference type="CDD" id="cd00958">
    <property type="entry name" value="DhnA"/>
    <property type="match status" value="1"/>
</dbReference>
<dbReference type="NCBIfam" id="NF006706">
    <property type="entry name" value="PRK09250.1-3"/>
    <property type="match status" value="1"/>
</dbReference>
<dbReference type="SMART" id="SM01133">
    <property type="entry name" value="DeoC"/>
    <property type="match status" value="1"/>
</dbReference>
<evidence type="ECO:0000313" key="6">
    <source>
        <dbReference type="Proteomes" id="UP000199011"/>
    </source>
</evidence>
<keyword evidence="3" id="KW-0704">Schiff base</keyword>
<gene>
    <name evidence="5" type="ORF">SAMN05421579_10315</name>
</gene>
<dbReference type="EMBL" id="FOVO01000003">
    <property type="protein sequence ID" value="SFN41033.1"/>
    <property type="molecule type" value="Genomic_DNA"/>
</dbReference>
<name>A0A1I4YTD2_9GAMM</name>
<evidence type="ECO:0000256" key="4">
    <source>
        <dbReference type="ARBA" id="ARBA00049653"/>
    </source>
</evidence>
<dbReference type="InterPro" id="IPR050456">
    <property type="entry name" value="DeoC/FbaB_aldolase"/>
</dbReference>
<dbReference type="InterPro" id="IPR013785">
    <property type="entry name" value="Aldolase_TIM"/>
</dbReference>
<dbReference type="GO" id="GO:0004332">
    <property type="term" value="F:fructose-bisphosphate aldolase activity"/>
    <property type="evidence" value="ECO:0007669"/>
    <property type="project" value="UniProtKB-EC"/>
</dbReference>
<keyword evidence="2" id="KW-0456">Lyase</keyword>
<dbReference type="NCBIfam" id="NF006707">
    <property type="entry name" value="PRK09250.1-4"/>
    <property type="match status" value="1"/>
</dbReference>
<dbReference type="GO" id="GO:0006096">
    <property type="term" value="P:glycolytic process"/>
    <property type="evidence" value="ECO:0007669"/>
    <property type="project" value="UniProtKB-KW"/>
</dbReference>
<evidence type="ECO:0000256" key="1">
    <source>
        <dbReference type="ARBA" id="ARBA00013068"/>
    </source>
</evidence>
<dbReference type="SUPFAM" id="SSF51569">
    <property type="entry name" value="Aldolase"/>
    <property type="match status" value="1"/>
</dbReference>
<dbReference type="Gene3D" id="3.20.20.70">
    <property type="entry name" value="Aldolase class I"/>
    <property type="match status" value="1"/>
</dbReference>
<dbReference type="AlphaFoldDB" id="A0A1I4YTD2"/>
<dbReference type="Proteomes" id="UP000199011">
    <property type="component" value="Unassembled WGS sequence"/>
</dbReference>
<dbReference type="InterPro" id="IPR002915">
    <property type="entry name" value="DeoC/FbaB/LacD_aldolase"/>
</dbReference>
<sequence length="349" mass="38129">MTDIAKLLGKDAESLLQHQCNTIPRENLYLPGTDFVDRVMIENNRPNTVLCSMQTLLNHGRLSGTGYLSILPVDQGVEHSASASFAANPLYFDPKNIVELAIEAGCNCVASTYGVLASVSRRYAHKIPFLVKLNHNETLTYPAQYDQTLYASVEQAFNMGAVAVGATIYYGSPESRRQIEEISAAFERAHELGMVTVLWAYLRNLAFKKNGVDYHTSADLTGQANHLAATIGADIVKQKMAETNGGYTTIGFGHTDKRVYSNLTTEHPIDLVRYQLANCYMGRAGLINSGGASGDNDLSDSVRTAVINKRAGGMGLILGRKAFKKSMKEGIELIHSVQDVYLDKKITIA</sequence>